<gene>
    <name evidence="1" type="ORF">KDI_49210</name>
</gene>
<dbReference type="Proteomes" id="UP000322530">
    <property type="component" value="Unassembled WGS sequence"/>
</dbReference>
<accession>A0A5A5TIW3</accession>
<protein>
    <recommendedName>
        <fullName evidence="3">GAF domain-containing protein</fullName>
    </recommendedName>
</protein>
<keyword evidence="2" id="KW-1185">Reference proteome</keyword>
<evidence type="ECO:0000313" key="2">
    <source>
        <dbReference type="Proteomes" id="UP000322530"/>
    </source>
</evidence>
<dbReference type="InterPro" id="IPR001387">
    <property type="entry name" value="Cro/C1-type_HTH"/>
</dbReference>
<name>A0A5A5TIW3_9CHLR</name>
<dbReference type="InterPro" id="IPR029016">
    <property type="entry name" value="GAF-like_dom_sf"/>
</dbReference>
<sequence length="327" mass="36729">MEWREFLGSIISNTSERDRIATEIGVHSVTLSRWVSGESSPRPHNMRQLLRAMPKPQRNQLQSLLEKVSSDVSDVDIDTSEQEIPYKFIMEVLDARASIPDLLRFWSITRLVLQQALRQLDPERVGMAITVVRCMPPRDGKIRSLRESVGLGTPPWGGDLEEKALLLGAESLAGHVTVSCRLEQIGDLQSNKTFLPAYQSEHEVSAVACPIMHACRVAGCLLLSSTQLDYFAPEARLSLVRGYTNLVSLAFTPNDFYDPELIALHIMPPPNLQQSFFNGFRQRVLRRMQNSASSESRIASTDAEQLEWLQIEESLLNLPPEPSHAQV</sequence>
<dbReference type="Gene3D" id="3.30.450.40">
    <property type="match status" value="1"/>
</dbReference>
<evidence type="ECO:0008006" key="3">
    <source>
        <dbReference type="Google" id="ProtNLM"/>
    </source>
</evidence>
<evidence type="ECO:0000313" key="1">
    <source>
        <dbReference type="EMBL" id="GCF11357.1"/>
    </source>
</evidence>
<organism evidence="1 2">
    <name type="scientific">Dictyobacter arantiisoli</name>
    <dbReference type="NCBI Taxonomy" id="2014874"/>
    <lineage>
        <taxon>Bacteria</taxon>
        <taxon>Bacillati</taxon>
        <taxon>Chloroflexota</taxon>
        <taxon>Ktedonobacteria</taxon>
        <taxon>Ktedonobacterales</taxon>
        <taxon>Dictyobacteraceae</taxon>
        <taxon>Dictyobacter</taxon>
    </lineage>
</organism>
<dbReference type="CDD" id="cd00093">
    <property type="entry name" value="HTH_XRE"/>
    <property type="match status" value="1"/>
</dbReference>
<comment type="caution">
    <text evidence="1">The sequence shown here is derived from an EMBL/GenBank/DDBJ whole genome shotgun (WGS) entry which is preliminary data.</text>
</comment>
<dbReference type="OrthoDB" id="145547at2"/>
<proteinExistence type="predicted"/>
<dbReference type="EMBL" id="BIXY01000106">
    <property type="protein sequence ID" value="GCF11357.1"/>
    <property type="molecule type" value="Genomic_DNA"/>
</dbReference>
<dbReference type="AlphaFoldDB" id="A0A5A5TIW3"/>
<reference evidence="1 2" key="1">
    <citation type="submission" date="2019-01" db="EMBL/GenBank/DDBJ databases">
        <title>Draft genome sequence of Dictyobacter sp. Uno17.</title>
        <authorList>
            <person name="Wang C.M."/>
            <person name="Zheng Y."/>
            <person name="Sakai Y."/>
            <person name="Abe K."/>
            <person name="Yokota A."/>
            <person name="Yabe S."/>
        </authorList>
    </citation>
    <scope>NUCLEOTIDE SEQUENCE [LARGE SCALE GENOMIC DNA]</scope>
    <source>
        <strain evidence="1 2">Uno17</strain>
    </source>
</reference>
<dbReference type="RefSeq" id="WP_149404186.1">
    <property type="nucleotide sequence ID" value="NZ_BIXY01000106.1"/>
</dbReference>